<evidence type="ECO:0000313" key="1">
    <source>
        <dbReference type="EMBL" id="GBM56560.1"/>
    </source>
</evidence>
<feature type="non-terminal residue" evidence="1">
    <location>
        <position position="1"/>
    </location>
</feature>
<name>A0A4Y2GS39_ARAVE</name>
<keyword evidence="2" id="KW-1185">Reference proteome</keyword>
<gene>
    <name evidence="1" type="ORF">AVEN_167189_1</name>
</gene>
<organism evidence="1 2">
    <name type="scientific">Araneus ventricosus</name>
    <name type="common">Orbweaver spider</name>
    <name type="synonym">Epeira ventricosa</name>
    <dbReference type="NCBI Taxonomy" id="182803"/>
    <lineage>
        <taxon>Eukaryota</taxon>
        <taxon>Metazoa</taxon>
        <taxon>Ecdysozoa</taxon>
        <taxon>Arthropoda</taxon>
        <taxon>Chelicerata</taxon>
        <taxon>Arachnida</taxon>
        <taxon>Araneae</taxon>
        <taxon>Araneomorphae</taxon>
        <taxon>Entelegynae</taxon>
        <taxon>Araneoidea</taxon>
        <taxon>Araneidae</taxon>
        <taxon>Araneus</taxon>
    </lineage>
</organism>
<dbReference type="EMBL" id="BGPR01179046">
    <property type="protein sequence ID" value="GBM56560.1"/>
    <property type="molecule type" value="Genomic_DNA"/>
</dbReference>
<sequence length="70" mass="8141">CTSSELENRCTLSKSFIRGENHMGRDQGNKLVMEVPECDVLTGNLIPRETCESRLYRDDSRLGFRRDEEF</sequence>
<dbReference type="Proteomes" id="UP000499080">
    <property type="component" value="Unassembled WGS sequence"/>
</dbReference>
<evidence type="ECO:0000313" key="2">
    <source>
        <dbReference type="Proteomes" id="UP000499080"/>
    </source>
</evidence>
<dbReference type="AlphaFoldDB" id="A0A4Y2GS39"/>
<accession>A0A4Y2GS39</accession>
<reference evidence="1 2" key="1">
    <citation type="journal article" date="2019" name="Sci. Rep.">
        <title>Orb-weaving spider Araneus ventricosus genome elucidates the spidroin gene catalogue.</title>
        <authorList>
            <person name="Kono N."/>
            <person name="Nakamura H."/>
            <person name="Ohtoshi R."/>
            <person name="Moran D.A.P."/>
            <person name="Shinohara A."/>
            <person name="Yoshida Y."/>
            <person name="Fujiwara M."/>
            <person name="Mori M."/>
            <person name="Tomita M."/>
            <person name="Arakawa K."/>
        </authorList>
    </citation>
    <scope>NUCLEOTIDE SEQUENCE [LARGE SCALE GENOMIC DNA]</scope>
</reference>
<comment type="caution">
    <text evidence="1">The sequence shown here is derived from an EMBL/GenBank/DDBJ whole genome shotgun (WGS) entry which is preliminary data.</text>
</comment>
<protein>
    <submittedName>
        <fullName evidence="1">Uncharacterized protein</fullName>
    </submittedName>
</protein>
<proteinExistence type="predicted"/>